<dbReference type="Ensembl" id="ENSSSCT00040076868.1">
    <property type="protein sequence ID" value="ENSSSCP00040033014.1"/>
    <property type="gene ID" value="ENSSSCG00040056620.1"/>
</dbReference>
<evidence type="ECO:0000256" key="6">
    <source>
        <dbReference type="SAM" id="Phobius"/>
    </source>
</evidence>
<comment type="similarity">
    <text evidence="2">Belongs to the SMIM7 family.</text>
</comment>
<comment type="subcellular location">
    <subcellularLocation>
        <location evidence="1">Membrane</location>
        <topology evidence="1">Single-pass membrane protein</topology>
    </subcellularLocation>
</comment>
<accession>A0A8D0ZL04</accession>
<gene>
    <name evidence="7" type="primary">SMIM7</name>
</gene>
<dbReference type="Proteomes" id="UP000694720">
    <property type="component" value="Unplaced"/>
</dbReference>
<dbReference type="Proteomes" id="UP000694724">
    <property type="component" value="Unplaced"/>
</dbReference>
<organism evidence="7 8">
    <name type="scientific">Sus scrofa</name>
    <name type="common">Pig</name>
    <dbReference type="NCBI Taxonomy" id="9823"/>
    <lineage>
        <taxon>Eukaryota</taxon>
        <taxon>Metazoa</taxon>
        <taxon>Chordata</taxon>
        <taxon>Craniata</taxon>
        <taxon>Vertebrata</taxon>
        <taxon>Euteleostomi</taxon>
        <taxon>Mammalia</taxon>
        <taxon>Eutheria</taxon>
        <taxon>Laurasiatheria</taxon>
        <taxon>Artiodactyla</taxon>
        <taxon>Suina</taxon>
        <taxon>Suidae</taxon>
        <taxon>Sus</taxon>
    </lineage>
</organism>
<dbReference type="Ensembl" id="ENSSSCT00035041508.1">
    <property type="protein sequence ID" value="ENSSSCP00035016576.1"/>
    <property type="gene ID" value="ENSSSCG00035031360.1"/>
</dbReference>
<evidence type="ECO:0000256" key="3">
    <source>
        <dbReference type="ARBA" id="ARBA00022692"/>
    </source>
</evidence>
<dbReference type="Ensembl" id="ENSSSCT00055040597.1">
    <property type="protein sequence ID" value="ENSSSCP00055032311.1"/>
    <property type="gene ID" value="ENSSSCG00055020607.1"/>
</dbReference>
<keyword evidence="3 6" id="KW-0812">Transmembrane</keyword>
<feature type="transmembrane region" description="Helical" evidence="6">
    <location>
        <begin position="53"/>
        <end position="71"/>
    </location>
</feature>
<name>A0A8D0ZL04_PIG</name>
<evidence type="ECO:0000256" key="5">
    <source>
        <dbReference type="ARBA" id="ARBA00023136"/>
    </source>
</evidence>
<dbReference type="Proteomes" id="UP000694726">
    <property type="component" value="Unplaced"/>
</dbReference>
<dbReference type="Ensembl" id="ENSSSCT00030062123.1">
    <property type="protein sequence ID" value="ENSSSCP00030028405.1"/>
    <property type="gene ID" value="ENSSSCG00030044499.1"/>
</dbReference>
<keyword evidence="4 6" id="KW-1133">Transmembrane helix</keyword>
<dbReference type="Proteomes" id="UP000694722">
    <property type="component" value="Unplaced"/>
</dbReference>
<dbReference type="Ensembl" id="ENSSSCT00015060767.1">
    <property type="protein sequence ID" value="ENSSSCP00015024429.1"/>
    <property type="gene ID" value="ENSSSCG00015045351.1"/>
</dbReference>
<dbReference type="Proteomes" id="UP000694725">
    <property type="component" value="Unplaced"/>
</dbReference>
<proteinExistence type="inferred from homology"/>
<evidence type="ECO:0000313" key="7">
    <source>
        <dbReference type="Ensembl" id="ENSSSCP00035016576.1"/>
    </source>
</evidence>
<dbReference type="GO" id="GO:0016020">
    <property type="term" value="C:membrane"/>
    <property type="evidence" value="ECO:0007669"/>
    <property type="project" value="UniProtKB-SubCell"/>
</dbReference>
<dbReference type="PANTHER" id="PTHR28622">
    <property type="entry name" value="SMALL INTEGRAL MEMBRANE PROTEIN 7"/>
    <property type="match status" value="1"/>
</dbReference>
<dbReference type="Ensembl" id="ENSSSCT00065004594.1">
    <property type="protein sequence ID" value="ENSSSCP00065001949.1"/>
    <property type="gene ID" value="ENSSSCG00065003385.1"/>
</dbReference>
<protein>
    <submittedName>
        <fullName evidence="7">Small integral membrane protein 7</fullName>
    </submittedName>
</protein>
<dbReference type="PANTHER" id="PTHR28622:SF1">
    <property type="entry name" value="SMALL INTEGRAL MEMBRANE PROTEIN 7"/>
    <property type="match status" value="1"/>
</dbReference>
<dbReference type="AlphaFoldDB" id="A0A8D0ZL04"/>
<evidence type="ECO:0000313" key="8">
    <source>
        <dbReference type="Proteomes" id="UP000694720"/>
    </source>
</evidence>
<evidence type="ECO:0000256" key="1">
    <source>
        <dbReference type="ARBA" id="ARBA00004167"/>
    </source>
</evidence>
<dbReference type="InterPro" id="IPR037659">
    <property type="entry name" value="SMIM7"/>
</dbReference>
<evidence type="ECO:0000256" key="4">
    <source>
        <dbReference type="ARBA" id="ARBA00022989"/>
    </source>
</evidence>
<sequence>MIGDILLFGTLLMNAGAVLNFKLKKKDTQGFGEESREPSTGDNIREFLLSLRYFRIFIALWNVFMMFCMIVNTASQMLSLSSSVPDDFKNILIGKLVTFPENPSMWWVEKMFSKMHTVSQPCHCFLFKDIFTLISALKCCLLKEFEEGLCMGL</sequence>
<dbReference type="Proteomes" id="UP000694570">
    <property type="component" value="Unplaced"/>
</dbReference>
<keyword evidence="5 6" id="KW-0472">Membrane</keyword>
<evidence type="ECO:0000256" key="2">
    <source>
        <dbReference type="ARBA" id="ARBA00008578"/>
    </source>
</evidence>
<reference evidence="7" key="1">
    <citation type="submission" date="2025-05" db="UniProtKB">
        <authorList>
            <consortium name="Ensembl"/>
        </authorList>
    </citation>
    <scope>IDENTIFICATION</scope>
</reference>